<comment type="catalytic activity">
    <reaction evidence="14">
        <text>D-sedoheptulose 7-phosphate + D-glyceraldehyde 3-phosphate = aldehydo-D-ribose 5-phosphate + D-xylulose 5-phosphate</text>
        <dbReference type="Rhea" id="RHEA:10508"/>
        <dbReference type="ChEBI" id="CHEBI:57483"/>
        <dbReference type="ChEBI" id="CHEBI:57737"/>
        <dbReference type="ChEBI" id="CHEBI:58273"/>
        <dbReference type="ChEBI" id="CHEBI:59776"/>
        <dbReference type="EC" id="2.2.1.1"/>
    </reaction>
</comment>
<dbReference type="Gene3D" id="3.40.50.920">
    <property type="match status" value="1"/>
</dbReference>
<dbReference type="InterPro" id="IPR009014">
    <property type="entry name" value="Transketo_C/PFOR_II"/>
</dbReference>
<keyword evidence="13" id="KW-0786">Thiamine pyrophosphate</keyword>
<dbReference type="SUPFAM" id="SSF52518">
    <property type="entry name" value="Thiamin diphosphate-binding fold (THDP-binding)"/>
    <property type="match status" value="2"/>
</dbReference>
<keyword evidence="11" id="KW-0106">Calcium</keyword>
<evidence type="ECO:0000259" key="15">
    <source>
        <dbReference type="SMART" id="SM00861"/>
    </source>
</evidence>
<dbReference type="EMBL" id="BMAO01027851">
    <property type="protein sequence ID" value="GFR20058.1"/>
    <property type="molecule type" value="Genomic_DNA"/>
</dbReference>
<evidence type="ECO:0000256" key="1">
    <source>
        <dbReference type="ARBA" id="ARBA00001913"/>
    </source>
</evidence>
<dbReference type="GO" id="GO:0005829">
    <property type="term" value="C:cytosol"/>
    <property type="evidence" value="ECO:0007669"/>
    <property type="project" value="TreeGrafter"/>
</dbReference>
<keyword evidence="9" id="KW-0808">Transferase</keyword>
<dbReference type="InterPro" id="IPR029061">
    <property type="entry name" value="THDP-binding"/>
</dbReference>
<dbReference type="GO" id="GO:0004802">
    <property type="term" value="F:transketolase activity"/>
    <property type="evidence" value="ECO:0007669"/>
    <property type="project" value="UniProtKB-EC"/>
</dbReference>
<proteinExistence type="inferred from homology"/>
<evidence type="ECO:0000256" key="14">
    <source>
        <dbReference type="ARBA" id="ARBA00049473"/>
    </source>
</evidence>
<comment type="caution">
    <text evidence="16">The sequence shown here is derived from an EMBL/GenBank/DDBJ whole genome shotgun (WGS) entry which is preliminary data.</text>
</comment>
<sequence>MSDKKNIENIRTLAVDIVQNANSGHPGAPLGLATFVYTLYKDYLKFDPDNDEWTGRDIFILSNGHACVIQYIMNYFIGYLTLDDLKNFRSLNSRTPGHPERQFKGIEVTSGPLGQGLANSVGFAISLKKLDLKNMVYCVFGDGCYQEGIGQESFSIASNLNLDNITFIYDYNNSTIDGPTSLSMNENVEKRFKSLNFHVTVVDGENIEEIKKALNFEARKPKVIILQTMIGRDSILEGNSKSHGSPIGEEGVRKLKEKYGIPQEKFYISNQLKEEFDAINERKRKITKELDDKTNHEMIKKLKLKDLSDESYSCNDEITTEKLATRKIFSNLLNDLKDKECLICGSADLASSVLCKLNEGNDFTNENFKGNYINFGIREHAMCGVMTGIASHGFYMPICGTFLNFIAYGYPSVRLASLDKLNTVYVLSHDSICLGEDGPTHQPIETLLTLRSTPNLITMRPCDIKECKAALNVCLSKQGPKAVILTRQKVPFIEHTCKSKALKGAYYLIEHPNPDLIIMGTGSEIELCYQVLDELKELNIH</sequence>
<evidence type="ECO:0000256" key="11">
    <source>
        <dbReference type="ARBA" id="ARBA00022837"/>
    </source>
</evidence>
<dbReference type="CDD" id="cd02012">
    <property type="entry name" value="TPP_TK"/>
    <property type="match status" value="1"/>
</dbReference>
<dbReference type="InterPro" id="IPR049557">
    <property type="entry name" value="Transketolase_CS"/>
</dbReference>
<evidence type="ECO:0000256" key="10">
    <source>
        <dbReference type="ARBA" id="ARBA00022723"/>
    </source>
</evidence>
<dbReference type="Pfam" id="PF00456">
    <property type="entry name" value="Transketolase_N"/>
    <property type="match status" value="1"/>
</dbReference>
<dbReference type="SMART" id="SM00861">
    <property type="entry name" value="Transket_pyr"/>
    <property type="match status" value="1"/>
</dbReference>
<comment type="cofactor">
    <cofactor evidence="4">
        <name>Mg(2+)</name>
        <dbReference type="ChEBI" id="CHEBI:18420"/>
    </cofactor>
</comment>
<gene>
    <name evidence="16" type="primary">TKL1</name>
    <name evidence="16" type="ORF">TNCT_17921</name>
</gene>
<comment type="subunit">
    <text evidence="7">Homodimer.</text>
</comment>
<dbReference type="OrthoDB" id="7635373at2759"/>
<evidence type="ECO:0000256" key="6">
    <source>
        <dbReference type="ARBA" id="ARBA00007131"/>
    </source>
</evidence>
<dbReference type="PANTHER" id="PTHR43522:SF2">
    <property type="entry name" value="TRANSKETOLASE 1-RELATED"/>
    <property type="match status" value="1"/>
</dbReference>
<evidence type="ECO:0000256" key="7">
    <source>
        <dbReference type="ARBA" id="ARBA00011738"/>
    </source>
</evidence>
<evidence type="ECO:0000256" key="8">
    <source>
        <dbReference type="ARBA" id="ARBA00013152"/>
    </source>
</evidence>
<dbReference type="InterPro" id="IPR033247">
    <property type="entry name" value="Transketolase_fam"/>
</dbReference>
<evidence type="ECO:0000256" key="13">
    <source>
        <dbReference type="ARBA" id="ARBA00023052"/>
    </source>
</evidence>
<dbReference type="GO" id="GO:0006098">
    <property type="term" value="P:pentose-phosphate shunt"/>
    <property type="evidence" value="ECO:0007669"/>
    <property type="project" value="TreeGrafter"/>
</dbReference>
<dbReference type="InterPro" id="IPR005474">
    <property type="entry name" value="Transketolase_N"/>
</dbReference>
<keyword evidence="17" id="KW-1185">Reference proteome</keyword>
<accession>A0A8X6HC86</accession>
<comment type="similarity">
    <text evidence="6">Belongs to the transketolase family.</text>
</comment>
<keyword evidence="12" id="KW-0460">Magnesium</keyword>
<comment type="cofactor">
    <cofactor evidence="2">
        <name>Mn(2+)</name>
        <dbReference type="ChEBI" id="CHEBI:29035"/>
    </cofactor>
</comment>
<evidence type="ECO:0000256" key="3">
    <source>
        <dbReference type="ARBA" id="ARBA00001941"/>
    </source>
</evidence>
<dbReference type="AlphaFoldDB" id="A0A8X6HC86"/>
<dbReference type="Gene3D" id="3.40.50.970">
    <property type="match status" value="2"/>
</dbReference>
<evidence type="ECO:0000256" key="5">
    <source>
        <dbReference type="ARBA" id="ARBA00001964"/>
    </source>
</evidence>
<evidence type="ECO:0000313" key="16">
    <source>
        <dbReference type="EMBL" id="GFR20058.1"/>
    </source>
</evidence>
<dbReference type="SUPFAM" id="SSF52922">
    <property type="entry name" value="TK C-terminal domain-like"/>
    <property type="match status" value="1"/>
</dbReference>
<comment type="cofactor">
    <cofactor evidence="3">
        <name>Co(2+)</name>
        <dbReference type="ChEBI" id="CHEBI:48828"/>
    </cofactor>
</comment>
<dbReference type="CDD" id="cd07033">
    <property type="entry name" value="TPP_PYR_DXS_TK_like"/>
    <property type="match status" value="1"/>
</dbReference>
<dbReference type="PANTHER" id="PTHR43522">
    <property type="entry name" value="TRANSKETOLASE"/>
    <property type="match status" value="1"/>
</dbReference>
<dbReference type="GO" id="GO:0046872">
    <property type="term" value="F:metal ion binding"/>
    <property type="evidence" value="ECO:0007669"/>
    <property type="project" value="UniProtKB-KW"/>
</dbReference>
<dbReference type="Proteomes" id="UP000887116">
    <property type="component" value="Unassembled WGS sequence"/>
</dbReference>
<dbReference type="EC" id="2.2.1.1" evidence="8"/>
<evidence type="ECO:0000256" key="9">
    <source>
        <dbReference type="ARBA" id="ARBA00022679"/>
    </source>
</evidence>
<keyword evidence="10" id="KW-0479">Metal-binding</keyword>
<comment type="cofactor">
    <cofactor evidence="5">
        <name>thiamine diphosphate</name>
        <dbReference type="ChEBI" id="CHEBI:58937"/>
    </cofactor>
</comment>
<evidence type="ECO:0000256" key="12">
    <source>
        <dbReference type="ARBA" id="ARBA00022842"/>
    </source>
</evidence>
<dbReference type="PROSITE" id="PS00801">
    <property type="entry name" value="TRANSKETOLASE_1"/>
    <property type="match status" value="1"/>
</dbReference>
<protein>
    <recommendedName>
        <fullName evidence="8">transketolase</fullName>
        <ecNumber evidence="8">2.2.1.1</ecNumber>
    </recommendedName>
</protein>
<dbReference type="Pfam" id="PF02779">
    <property type="entry name" value="Transket_pyr"/>
    <property type="match status" value="1"/>
</dbReference>
<evidence type="ECO:0000313" key="17">
    <source>
        <dbReference type="Proteomes" id="UP000887116"/>
    </source>
</evidence>
<comment type="cofactor">
    <cofactor evidence="1">
        <name>Ca(2+)</name>
        <dbReference type="ChEBI" id="CHEBI:29108"/>
    </cofactor>
</comment>
<name>A0A8X6HC86_TRICU</name>
<dbReference type="InterPro" id="IPR005475">
    <property type="entry name" value="Transketolase-like_Pyr-bd"/>
</dbReference>
<evidence type="ECO:0000256" key="2">
    <source>
        <dbReference type="ARBA" id="ARBA00001936"/>
    </source>
</evidence>
<reference evidence="16" key="1">
    <citation type="submission" date="2020-07" db="EMBL/GenBank/DDBJ databases">
        <title>Multicomponent nature underlies the extraordinary mechanical properties of spider dragline silk.</title>
        <authorList>
            <person name="Kono N."/>
            <person name="Nakamura H."/>
            <person name="Mori M."/>
            <person name="Yoshida Y."/>
            <person name="Ohtoshi R."/>
            <person name="Malay A.D."/>
            <person name="Moran D.A.P."/>
            <person name="Tomita M."/>
            <person name="Numata K."/>
            <person name="Arakawa K."/>
        </authorList>
    </citation>
    <scope>NUCLEOTIDE SEQUENCE</scope>
</reference>
<organism evidence="16 17">
    <name type="scientific">Trichonephila clavata</name>
    <name type="common">Joro spider</name>
    <name type="synonym">Nephila clavata</name>
    <dbReference type="NCBI Taxonomy" id="2740835"/>
    <lineage>
        <taxon>Eukaryota</taxon>
        <taxon>Metazoa</taxon>
        <taxon>Ecdysozoa</taxon>
        <taxon>Arthropoda</taxon>
        <taxon>Chelicerata</taxon>
        <taxon>Arachnida</taxon>
        <taxon>Araneae</taxon>
        <taxon>Araneomorphae</taxon>
        <taxon>Entelegynae</taxon>
        <taxon>Araneoidea</taxon>
        <taxon>Nephilidae</taxon>
        <taxon>Trichonephila</taxon>
    </lineage>
</organism>
<dbReference type="FunFam" id="3.40.50.970:FF:000045">
    <property type="entry name" value="Transketolase"/>
    <property type="match status" value="1"/>
</dbReference>
<feature type="domain" description="Transketolase-like pyrimidine-binding" evidence="15">
    <location>
        <begin position="323"/>
        <end position="492"/>
    </location>
</feature>
<evidence type="ECO:0000256" key="4">
    <source>
        <dbReference type="ARBA" id="ARBA00001946"/>
    </source>
</evidence>